<dbReference type="Pfam" id="PF00400">
    <property type="entry name" value="WD40"/>
    <property type="match status" value="2"/>
</dbReference>
<dbReference type="KEGG" id="fcy:FRACYDRAFT_179748"/>
<evidence type="ECO:0000256" key="4">
    <source>
        <dbReference type="PROSITE-ProRule" id="PRU00221"/>
    </source>
</evidence>
<dbReference type="InParanoid" id="A0A1E7FRD9"/>
<comment type="subcellular location">
    <subcellularLocation>
        <location evidence="1">Cytoplasm</location>
    </subcellularLocation>
</comment>
<evidence type="ECO:0000256" key="3">
    <source>
        <dbReference type="ARBA" id="ARBA00038145"/>
    </source>
</evidence>
<reference evidence="6 7" key="1">
    <citation type="submission" date="2016-09" db="EMBL/GenBank/DDBJ databases">
        <title>Extensive genetic diversity and differential bi-allelic expression allows diatom success in the polar Southern Ocean.</title>
        <authorList>
            <consortium name="DOE Joint Genome Institute"/>
            <person name="Mock T."/>
            <person name="Otillar R.P."/>
            <person name="Strauss J."/>
            <person name="Dupont C."/>
            <person name="Frickenhaus S."/>
            <person name="Maumus F."/>
            <person name="Mcmullan M."/>
            <person name="Sanges R."/>
            <person name="Schmutz J."/>
            <person name="Toseland A."/>
            <person name="Valas R."/>
            <person name="Veluchamy A."/>
            <person name="Ward B.J."/>
            <person name="Allen A."/>
            <person name="Barry K."/>
            <person name="Falciatore A."/>
            <person name="Ferrante M."/>
            <person name="Fortunato A.E."/>
            <person name="Gloeckner G."/>
            <person name="Gruber A."/>
            <person name="Hipkin R."/>
            <person name="Janech M."/>
            <person name="Kroth P."/>
            <person name="Leese F."/>
            <person name="Lindquist E."/>
            <person name="Lyon B.R."/>
            <person name="Martin J."/>
            <person name="Mayer C."/>
            <person name="Parker M."/>
            <person name="Quesneville H."/>
            <person name="Raymond J."/>
            <person name="Uhlig C."/>
            <person name="Valentin K.U."/>
            <person name="Worden A.Z."/>
            <person name="Armbrust E.V."/>
            <person name="Bowler C."/>
            <person name="Green B."/>
            <person name="Moulton V."/>
            <person name="Van Oosterhout C."/>
            <person name="Grigoriev I."/>
        </authorList>
    </citation>
    <scope>NUCLEOTIDE SEQUENCE [LARGE SCALE GENOMIC DNA]</scope>
    <source>
        <strain evidence="6 7">CCMP1102</strain>
    </source>
</reference>
<organism evidence="6 7">
    <name type="scientific">Fragilariopsis cylindrus CCMP1102</name>
    <dbReference type="NCBI Taxonomy" id="635003"/>
    <lineage>
        <taxon>Eukaryota</taxon>
        <taxon>Sar</taxon>
        <taxon>Stramenopiles</taxon>
        <taxon>Ochrophyta</taxon>
        <taxon>Bacillariophyta</taxon>
        <taxon>Bacillariophyceae</taxon>
        <taxon>Bacillariophycidae</taxon>
        <taxon>Bacillariales</taxon>
        <taxon>Bacillariaceae</taxon>
        <taxon>Fragilariopsis</taxon>
    </lineage>
</organism>
<accession>A0A1E7FRD9</accession>
<evidence type="ECO:0000313" key="7">
    <source>
        <dbReference type="Proteomes" id="UP000095751"/>
    </source>
</evidence>
<dbReference type="OrthoDB" id="71437at2759"/>
<dbReference type="GO" id="GO:0005737">
    <property type="term" value="C:cytoplasm"/>
    <property type="evidence" value="ECO:0007669"/>
    <property type="project" value="UniProtKB-SubCell"/>
</dbReference>
<dbReference type="InterPro" id="IPR051980">
    <property type="entry name" value="WD_repeat_MORG1"/>
</dbReference>
<dbReference type="Gene3D" id="2.130.10.10">
    <property type="entry name" value="YVTN repeat-like/Quinoprotein amine dehydrogenase"/>
    <property type="match status" value="2"/>
</dbReference>
<dbReference type="Proteomes" id="UP000095751">
    <property type="component" value="Unassembled WGS sequence"/>
</dbReference>
<dbReference type="PROSITE" id="PS50082">
    <property type="entry name" value="WD_REPEATS_2"/>
    <property type="match status" value="2"/>
</dbReference>
<feature type="domain" description="Anaphase-promoting complex subunit 4-like WD40" evidence="5">
    <location>
        <begin position="216"/>
        <end position="257"/>
    </location>
</feature>
<keyword evidence="2" id="KW-0963">Cytoplasm</keyword>
<evidence type="ECO:0000313" key="6">
    <source>
        <dbReference type="EMBL" id="OEU20684.1"/>
    </source>
</evidence>
<dbReference type="GO" id="GO:0000398">
    <property type="term" value="P:mRNA splicing, via spliceosome"/>
    <property type="evidence" value="ECO:0007669"/>
    <property type="project" value="TreeGrafter"/>
</dbReference>
<comment type="similarity">
    <text evidence="3">Belongs to the WD repeat MORG1 family.</text>
</comment>
<evidence type="ECO:0000256" key="1">
    <source>
        <dbReference type="ARBA" id="ARBA00004496"/>
    </source>
</evidence>
<dbReference type="PANTHER" id="PTHR22842:SF3">
    <property type="entry name" value="WD REPEAT DOMAIN-CONTAINING PROTEIN 83"/>
    <property type="match status" value="1"/>
</dbReference>
<proteinExistence type="inferred from homology"/>
<protein>
    <submittedName>
        <fullName evidence="6">WD40 repeat-like protein</fullName>
    </submittedName>
</protein>
<dbReference type="SMART" id="SM00320">
    <property type="entry name" value="WD40"/>
    <property type="match status" value="7"/>
</dbReference>
<name>A0A1E7FRD9_9STRA</name>
<dbReference type="InterPro" id="IPR001680">
    <property type="entry name" value="WD40_rpt"/>
</dbReference>
<dbReference type="InterPro" id="IPR024977">
    <property type="entry name" value="Apc4-like_WD40_dom"/>
</dbReference>
<dbReference type="PROSITE" id="PS50294">
    <property type="entry name" value="WD_REPEATS_REGION"/>
    <property type="match status" value="2"/>
</dbReference>
<dbReference type="FunCoup" id="A0A1E7FRD9">
    <property type="interactions" value="63"/>
</dbReference>
<sequence length="347" mass="37585">MQGKGPKLNVPSVPVCRLSGHDGPVQSIIFTPDGKWALTGGLDRTVKLWNPFREMSFQNLPPALNIQTYSQGMTHDINALCCVTKSLSSSSSPETLLVASNKTLVVTDLVTNQMKRRIQNYHTGRINAVAAAHSGEAYVTASYDATVAIWDGRSRDTKPIQVLKDAKDSVTNVHVVQNGSERGSHNNVSIIRTASVDGFVRTYDLRKGLLQCDDFSSPITSTAHTKDGQCLVVSCLDGTIRLMELETGELLNTYNSNHISGKYGLEVDVLADDSTIITGSEDGACVLYDLVRGNSVGTLNGPARRPTCTIKAHPKQSSVVIAASYDNSTVVWSNDASPWQEQMNSQE</sequence>
<gene>
    <name evidence="6" type="ORF">FRACYDRAFT_179748</name>
</gene>
<dbReference type="AlphaFoldDB" id="A0A1E7FRD9"/>
<evidence type="ECO:0000256" key="2">
    <source>
        <dbReference type="ARBA" id="ARBA00022490"/>
    </source>
</evidence>
<dbReference type="PANTHER" id="PTHR22842">
    <property type="entry name" value="WD40 REPEAT PROTEIN"/>
    <property type="match status" value="1"/>
</dbReference>
<dbReference type="InterPro" id="IPR036322">
    <property type="entry name" value="WD40_repeat_dom_sf"/>
</dbReference>
<dbReference type="GO" id="GO:0071013">
    <property type="term" value="C:catalytic step 2 spliceosome"/>
    <property type="evidence" value="ECO:0007669"/>
    <property type="project" value="TreeGrafter"/>
</dbReference>
<evidence type="ECO:0000259" key="5">
    <source>
        <dbReference type="Pfam" id="PF12894"/>
    </source>
</evidence>
<dbReference type="EMBL" id="KV784354">
    <property type="protein sequence ID" value="OEU20684.1"/>
    <property type="molecule type" value="Genomic_DNA"/>
</dbReference>
<keyword evidence="7" id="KW-1185">Reference proteome</keyword>
<feature type="repeat" description="WD" evidence="4">
    <location>
        <begin position="119"/>
        <end position="151"/>
    </location>
</feature>
<dbReference type="InterPro" id="IPR015943">
    <property type="entry name" value="WD40/YVTN_repeat-like_dom_sf"/>
</dbReference>
<dbReference type="SUPFAM" id="SSF50978">
    <property type="entry name" value="WD40 repeat-like"/>
    <property type="match status" value="1"/>
</dbReference>
<keyword evidence="4" id="KW-0853">WD repeat</keyword>
<dbReference type="Pfam" id="PF12894">
    <property type="entry name" value="ANAPC4_WD40"/>
    <property type="match status" value="1"/>
</dbReference>
<feature type="repeat" description="WD" evidence="4">
    <location>
        <begin position="18"/>
        <end position="50"/>
    </location>
</feature>